<gene>
    <name evidence="2" type="ORF">ETD85_48185</name>
</gene>
<feature type="region of interest" description="Disordered" evidence="1">
    <location>
        <begin position="1"/>
        <end position="55"/>
    </location>
</feature>
<dbReference type="InterPro" id="IPR036661">
    <property type="entry name" value="Luciferase-like_sf"/>
</dbReference>
<keyword evidence="3" id="KW-1185">Reference proteome</keyword>
<dbReference type="AlphaFoldDB" id="A0A5S4FT30"/>
<feature type="region of interest" description="Disordered" evidence="1">
    <location>
        <begin position="119"/>
        <end position="171"/>
    </location>
</feature>
<proteinExistence type="predicted"/>
<feature type="compositionally biased region" description="Low complexity" evidence="1">
    <location>
        <begin position="126"/>
        <end position="138"/>
    </location>
</feature>
<name>A0A5S4FT30_9ACTN</name>
<protein>
    <submittedName>
        <fullName evidence="2">LLM class flavin-dependent oxidoreductase</fullName>
    </submittedName>
</protein>
<comment type="caution">
    <text evidence="2">The sequence shown here is derived from an EMBL/GenBank/DDBJ whole genome shotgun (WGS) entry which is preliminary data.</text>
</comment>
<dbReference type="Proteomes" id="UP000306628">
    <property type="component" value="Unassembled WGS sequence"/>
</dbReference>
<accession>A0A5S4FT30</accession>
<dbReference type="Gene3D" id="3.20.20.30">
    <property type="entry name" value="Luciferase-like domain"/>
    <property type="match status" value="1"/>
</dbReference>
<dbReference type="SUPFAM" id="SSF51679">
    <property type="entry name" value="Bacterial luciferase-like"/>
    <property type="match status" value="1"/>
</dbReference>
<evidence type="ECO:0000256" key="1">
    <source>
        <dbReference type="SAM" id="MobiDB-lite"/>
    </source>
</evidence>
<reference evidence="2 3" key="1">
    <citation type="submission" date="2019-05" db="EMBL/GenBank/DDBJ databases">
        <title>Draft genome sequence of Nonomuraea zeae DSM 100528.</title>
        <authorList>
            <person name="Saricaoglu S."/>
            <person name="Isik K."/>
        </authorList>
    </citation>
    <scope>NUCLEOTIDE SEQUENCE [LARGE SCALE GENOMIC DNA]</scope>
    <source>
        <strain evidence="2 3">DSM 100528</strain>
    </source>
</reference>
<evidence type="ECO:0000313" key="3">
    <source>
        <dbReference type="Proteomes" id="UP000306628"/>
    </source>
</evidence>
<dbReference type="GO" id="GO:0016705">
    <property type="term" value="F:oxidoreductase activity, acting on paired donors, with incorporation or reduction of molecular oxygen"/>
    <property type="evidence" value="ECO:0007669"/>
    <property type="project" value="InterPro"/>
</dbReference>
<evidence type="ECO:0000313" key="2">
    <source>
        <dbReference type="EMBL" id="TMR23281.1"/>
    </source>
</evidence>
<sequence>MGFRDGCSPSSCTPRQQRVLPGRRGVASPLEPPDSGAHRHTRVGAAGGPMDDRAQAGDFSVTTRIRLTGAVSVVSTLDSVRLHQDFPSLDHLSIGRAEIIAGRSSACALHHHILPLEREDPLGPYRRSSSSTNRGSGRPTRRLVILPTHRGDPTDTSRQTPRAASRQFASRRSHVGLTWDATRA</sequence>
<dbReference type="EMBL" id="VCKX01000259">
    <property type="protein sequence ID" value="TMR23281.1"/>
    <property type="molecule type" value="Genomic_DNA"/>
</dbReference>
<organism evidence="2 3">
    <name type="scientific">Nonomuraea zeae</name>
    <dbReference type="NCBI Taxonomy" id="1642303"/>
    <lineage>
        <taxon>Bacteria</taxon>
        <taxon>Bacillati</taxon>
        <taxon>Actinomycetota</taxon>
        <taxon>Actinomycetes</taxon>
        <taxon>Streptosporangiales</taxon>
        <taxon>Streptosporangiaceae</taxon>
        <taxon>Nonomuraea</taxon>
    </lineage>
</organism>